<evidence type="ECO:0000256" key="6">
    <source>
        <dbReference type="SAM" id="Phobius"/>
    </source>
</evidence>
<keyword evidence="5 6" id="KW-0472">Membrane</keyword>
<evidence type="ECO:0000256" key="3">
    <source>
        <dbReference type="ARBA" id="ARBA00022692"/>
    </source>
</evidence>
<dbReference type="PANTHER" id="PTHR32191">
    <property type="entry name" value="TETRASPANIN-8-RELATED"/>
    <property type="match status" value="1"/>
</dbReference>
<evidence type="ECO:0000313" key="8">
    <source>
        <dbReference type="Proteomes" id="UP001634393"/>
    </source>
</evidence>
<reference evidence="7 8" key="1">
    <citation type="submission" date="2024-12" db="EMBL/GenBank/DDBJ databases">
        <title>The unique morphological basis and parallel evolutionary history of personate flowers in Penstemon.</title>
        <authorList>
            <person name="Depatie T.H."/>
            <person name="Wessinger C.A."/>
        </authorList>
    </citation>
    <scope>NUCLEOTIDE SEQUENCE [LARGE SCALE GENOMIC DNA]</scope>
    <source>
        <strain evidence="7">WTNN_2</strain>
        <tissue evidence="7">Leaf</tissue>
    </source>
</reference>
<evidence type="ECO:0000256" key="2">
    <source>
        <dbReference type="ARBA" id="ARBA00006840"/>
    </source>
</evidence>
<comment type="similarity">
    <text evidence="2">Belongs to the tetraspanin (TM4SF) family.</text>
</comment>
<comment type="subcellular location">
    <subcellularLocation>
        <location evidence="1">Membrane</location>
    </subcellularLocation>
</comment>
<dbReference type="InterPro" id="IPR044991">
    <property type="entry name" value="TET_plant"/>
</dbReference>
<evidence type="ECO:0000313" key="7">
    <source>
        <dbReference type="EMBL" id="KAL3825227.1"/>
    </source>
</evidence>
<protein>
    <submittedName>
        <fullName evidence="7">Uncharacterized protein</fullName>
    </submittedName>
</protein>
<gene>
    <name evidence="7" type="ORF">ACJIZ3_021256</name>
</gene>
<dbReference type="GO" id="GO:0016020">
    <property type="term" value="C:membrane"/>
    <property type="evidence" value="ECO:0007669"/>
    <property type="project" value="UniProtKB-SubCell"/>
</dbReference>
<name>A0ABD3SKX9_9LAMI</name>
<evidence type="ECO:0000256" key="5">
    <source>
        <dbReference type="ARBA" id="ARBA00023136"/>
    </source>
</evidence>
<keyword evidence="4 6" id="KW-1133">Transmembrane helix</keyword>
<evidence type="ECO:0000256" key="1">
    <source>
        <dbReference type="ARBA" id="ARBA00004370"/>
    </source>
</evidence>
<dbReference type="AlphaFoldDB" id="A0ABD3SKX9"/>
<keyword evidence="3 6" id="KW-0812">Transmembrane</keyword>
<dbReference type="Proteomes" id="UP001634393">
    <property type="component" value="Unassembled WGS sequence"/>
</dbReference>
<dbReference type="EMBL" id="JBJXBP010000006">
    <property type="protein sequence ID" value="KAL3825227.1"/>
    <property type="molecule type" value="Genomic_DNA"/>
</dbReference>
<sequence length="154" mass="17505">MPLIVCFGLWLASNPDNNECIHSLRWRLIPVVLVLLLVLLMGVFGALWNKEGLYSVCVFILSGCCKPPMACGFNYSNPTTWIAPSNITASVDCTIWNNDPTLLCYNCDSCKAGLLGSLRYEWKLVKFLQFNLIVKFLEFNLIVNVFSHYVLREF</sequence>
<comment type="caution">
    <text evidence="7">The sequence shown here is derived from an EMBL/GenBank/DDBJ whole genome shotgun (WGS) entry which is preliminary data.</text>
</comment>
<feature type="transmembrane region" description="Helical" evidence="6">
    <location>
        <begin position="28"/>
        <end position="48"/>
    </location>
</feature>
<keyword evidence="8" id="KW-1185">Reference proteome</keyword>
<organism evidence="7 8">
    <name type="scientific">Penstemon smallii</name>
    <dbReference type="NCBI Taxonomy" id="265156"/>
    <lineage>
        <taxon>Eukaryota</taxon>
        <taxon>Viridiplantae</taxon>
        <taxon>Streptophyta</taxon>
        <taxon>Embryophyta</taxon>
        <taxon>Tracheophyta</taxon>
        <taxon>Spermatophyta</taxon>
        <taxon>Magnoliopsida</taxon>
        <taxon>eudicotyledons</taxon>
        <taxon>Gunneridae</taxon>
        <taxon>Pentapetalae</taxon>
        <taxon>asterids</taxon>
        <taxon>lamiids</taxon>
        <taxon>Lamiales</taxon>
        <taxon>Plantaginaceae</taxon>
        <taxon>Cheloneae</taxon>
        <taxon>Penstemon</taxon>
    </lineage>
</organism>
<accession>A0ABD3SKX9</accession>
<proteinExistence type="inferred from homology"/>
<evidence type="ECO:0000256" key="4">
    <source>
        <dbReference type="ARBA" id="ARBA00022989"/>
    </source>
</evidence>